<dbReference type="InterPro" id="IPR036397">
    <property type="entry name" value="RNaseH_sf"/>
</dbReference>
<protein>
    <submittedName>
        <fullName evidence="1">Histone-lysine N-methyltransferase SETMAR</fullName>
    </submittedName>
</protein>
<evidence type="ECO:0000313" key="2">
    <source>
        <dbReference type="Proteomes" id="UP000299102"/>
    </source>
</evidence>
<proteinExistence type="predicted"/>
<dbReference type="Gene3D" id="3.30.420.10">
    <property type="entry name" value="Ribonuclease H-like superfamily/Ribonuclease H"/>
    <property type="match status" value="1"/>
</dbReference>
<gene>
    <name evidence="1" type="primary">SETMAR</name>
    <name evidence="1" type="ORF">EVAR_36861_1</name>
</gene>
<name>A0A4C1WRG6_EUMVA</name>
<keyword evidence="2" id="KW-1185">Reference proteome</keyword>
<sequence length="114" mass="12947">MAGQKIELAGHTPYSPDLTPNDFYLFPSVKNKLRGQRFLSRKEAVDSFKIPVLEIPQSEWKRLCAAAVSLLLRRMDRWNGRENSCSVLSLGRSAQAECNNKSRFFVRAAAFIDL</sequence>
<dbReference type="AlphaFoldDB" id="A0A4C1WRG6"/>
<accession>A0A4C1WRG6</accession>
<dbReference type="GO" id="GO:0003676">
    <property type="term" value="F:nucleic acid binding"/>
    <property type="evidence" value="ECO:0007669"/>
    <property type="project" value="InterPro"/>
</dbReference>
<evidence type="ECO:0000313" key="1">
    <source>
        <dbReference type="EMBL" id="GBP53978.1"/>
    </source>
</evidence>
<keyword evidence="1" id="KW-0489">Methyltransferase</keyword>
<keyword evidence="1" id="KW-0808">Transferase</keyword>
<dbReference type="OrthoDB" id="10017160at2759"/>
<reference evidence="1 2" key="1">
    <citation type="journal article" date="2019" name="Commun. Biol.">
        <title>The bagworm genome reveals a unique fibroin gene that provides high tensile strength.</title>
        <authorList>
            <person name="Kono N."/>
            <person name="Nakamura H."/>
            <person name="Ohtoshi R."/>
            <person name="Tomita M."/>
            <person name="Numata K."/>
            <person name="Arakawa K."/>
        </authorList>
    </citation>
    <scope>NUCLEOTIDE SEQUENCE [LARGE SCALE GENOMIC DNA]</scope>
</reference>
<dbReference type="EMBL" id="BGZK01000637">
    <property type="protein sequence ID" value="GBP53978.1"/>
    <property type="molecule type" value="Genomic_DNA"/>
</dbReference>
<dbReference type="GO" id="GO:0032259">
    <property type="term" value="P:methylation"/>
    <property type="evidence" value="ECO:0007669"/>
    <property type="project" value="UniProtKB-KW"/>
</dbReference>
<dbReference type="Proteomes" id="UP000299102">
    <property type="component" value="Unassembled WGS sequence"/>
</dbReference>
<comment type="caution">
    <text evidence="1">The sequence shown here is derived from an EMBL/GenBank/DDBJ whole genome shotgun (WGS) entry which is preliminary data.</text>
</comment>
<dbReference type="GO" id="GO:0008168">
    <property type="term" value="F:methyltransferase activity"/>
    <property type="evidence" value="ECO:0007669"/>
    <property type="project" value="UniProtKB-KW"/>
</dbReference>
<organism evidence="1 2">
    <name type="scientific">Eumeta variegata</name>
    <name type="common">Bagworm moth</name>
    <name type="synonym">Eumeta japonica</name>
    <dbReference type="NCBI Taxonomy" id="151549"/>
    <lineage>
        <taxon>Eukaryota</taxon>
        <taxon>Metazoa</taxon>
        <taxon>Ecdysozoa</taxon>
        <taxon>Arthropoda</taxon>
        <taxon>Hexapoda</taxon>
        <taxon>Insecta</taxon>
        <taxon>Pterygota</taxon>
        <taxon>Neoptera</taxon>
        <taxon>Endopterygota</taxon>
        <taxon>Lepidoptera</taxon>
        <taxon>Glossata</taxon>
        <taxon>Ditrysia</taxon>
        <taxon>Tineoidea</taxon>
        <taxon>Psychidae</taxon>
        <taxon>Oiketicinae</taxon>
        <taxon>Eumeta</taxon>
    </lineage>
</organism>